<evidence type="ECO:0000256" key="1">
    <source>
        <dbReference type="ARBA" id="ARBA00004173"/>
    </source>
</evidence>
<organism evidence="8 9">
    <name type="scientific">Pelobates cultripes</name>
    <name type="common">Western spadefoot toad</name>
    <dbReference type="NCBI Taxonomy" id="61616"/>
    <lineage>
        <taxon>Eukaryota</taxon>
        <taxon>Metazoa</taxon>
        <taxon>Chordata</taxon>
        <taxon>Craniata</taxon>
        <taxon>Vertebrata</taxon>
        <taxon>Euteleostomi</taxon>
        <taxon>Amphibia</taxon>
        <taxon>Batrachia</taxon>
        <taxon>Anura</taxon>
        <taxon>Pelobatoidea</taxon>
        <taxon>Pelobatidae</taxon>
        <taxon>Pelobates</taxon>
    </lineage>
</organism>
<accession>A0AAD1WSE4</accession>
<dbReference type="SMART" id="SM00185">
    <property type="entry name" value="ARM"/>
    <property type="match status" value="5"/>
</dbReference>
<evidence type="ECO:0000256" key="6">
    <source>
        <dbReference type="ARBA" id="ARBA00023128"/>
    </source>
</evidence>
<dbReference type="GO" id="GO:0005829">
    <property type="term" value="C:cytosol"/>
    <property type="evidence" value="ECO:0007669"/>
    <property type="project" value="UniProtKB-SubCell"/>
</dbReference>
<evidence type="ECO:0000313" key="8">
    <source>
        <dbReference type="EMBL" id="CAH2321359.1"/>
    </source>
</evidence>
<dbReference type="InterPro" id="IPR000225">
    <property type="entry name" value="Armadillo"/>
</dbReference>
<dbReference type="AlphaFoldDB" id="A0AAD1WSE4"/>
<reference evidence="8" key="1">
    <citation type="submission" date="2022-03" db="EMBL/GenBank/DDBJ databases">
        <authorList>
            <person name="Alioto T."/>
            <person name="Alioto T."/>
            <person name="Gomez Garrido J."/>
        </authorList>
    </citation>
    <scope>NUCLEOTIDE SEQUENCE</scope>
</reference>
<dbReference type="PROSITE" id="PS50176">
    <property type="entry name" value="ARM_REPEAT"/>
    <property type="match status" value="1"/>
</dbReference>
<dbReference type="FunFam" id="1.25.10.10:FF:000093">
    <property type="entry name" value="rap1 GTPase-GDP dissociation stimulator 1 isoform X4"/>
    <property type="match status" value="1"/>
</dbReference>
<dbReference type="PANTHER" id="PTHR10957">
    <property type="entry name" value="RAP1 GTPASE-GDP DISSOCIATION STIMULATOR 1"/>
    <property type="match status" value="1"/>
</dbReference>
<dbReference type="GO" id="GO:0005739">
    <property type="term" value="C:mitochondrion"/>
    <property type="evidence" value="ECO:0007669"/>
    <property type="project" value="UniProtKB-SubCell"/>
</dbReference>
<dbReference type="InterPro" id="IPR040144">
    <property type="entry name" value="RAP1GDS1"/>
</dbReference>
<dbReference type="Proteomes" id="UP001295444">
    <property type="component" value="Chromosome 11"/>
</dbReference>
<dbReference type="Pfam" id="PF00514">
    <property type="entry name" value="Arm"/>
    <property type="match status" value="2"/>
</dbReference>
<evidence type="ECO:0000256" key="3">
    <source>
        <dbReference type="ARBA" id="ARBA00004514"/>
    </source>
</evidence>
<evidence type="ECO:0000256" key="5">
    <source>
        <dbReference type="ARBA" id="ARBA00022824"/>
    </source>
</evidence>
<gene>
    <name evidence="8" type="ORF">PECUL_23A048736</name>
</gene>
<dbReference type="SUPFAM" id="SSF48371">
    <property type="entry name" value="ARM repeat"/>
    <property type="match status" value="1"/>
</dbReference>
<keyword evidence="9" id="KW-1185">Reference proteome</keyword>
<dbReference type="Gene3D" id="1.25.10.10">
    <property type="entry name" value="Leucine-rich Repeat Variant"/>
    <property type="match status" value="2"/>
</dbReference>
<dbReference type="InterPro" id="IPR016024">
    <property type="entry name" value="ARM-type_fold"/>
</dbReference>
<keyword evidence="5" id="KW-0256">Endoplasmic reticulum</keyword>
<keyword evidence="6" id="KW-0496">Mitochondrion</keyword>
<evidence type="ECO:0000256" key="7">
    <source>
        <dbReference type="PROSITE-ProRule" id="PRU00259"/>
    </source>
</evidence>
<protein>
    <submittedName>
        <fullName evidence="8">Rap1 GTPase-GDP dissociation stimulator 1-like</fullName>
    </submittedName>
</protein>
<name>A0AAD1WSE4_PELCU</name>
<dbReference type="GO" id="GO:0005783">
    <property type="term" value="C:endoplasmic reticulum"/>
    <property type="evidence" value="ECO:0007669"/>
    <property type="project" value="UniProtKB-SubCell"/>
</dbReference>
<evidence type="ECO:0000256" key="4">
    <source>
        <dbReference type="ARBA" id="ARBA00022490"/>
    </source>
</evidence>
<comment type="subcellular location">
    <subcellularLocation>
        <location evidence="3">Cytoplasm</location>
        <location evidence="3">Cytosol</location>
    </subcellularLocation>
    <subcellularLocation>
        <location evidence="2">Endoplasmic reticulum</location>
    </subcellularLocation>
    <subcellularLocation>
        <location evidence="1">Mitochondrion</location>
    </subcellularLocation>
</comment>
<sequence length="627" mass="69515">MRPPHPPRFLRPCPVVPHLQDIRISFERAVLQIPSKIAPKAQSELEASDYFQEGEKSWTRRKTLIHHLECLKLCGEDTDDEKQILQSLNMVLLALDEDMQKSAKLLTDYNVLPALAKILKASPTCAEKAAQVLAELAKNEETRRLCIDAGLVLALVPLLESSDQEILLHAGRAIGRICYENNDLQEQLVELDVISSLVRILTDFPDNDTLVRVDLLALSNLADLESAKEALSKTTVVGQLVKQLKKAESHERVEIIIEVLQMLAENDALKLQLVDSCVQEILCSILQRLQESSQAEDMCTMKSSSDLIVSLLLGDESMQKLFDSGRGIVYQNIPSWLTSRHTLLQMTGALAIANFARNDSNCVRMVQLGVVHQLLDLLELHVENGDVAVQHAALSALRNLAIPVMNKVQMLAEGVADRIQMLLRSEMPPVQFKLLGTLRMLTDGQADTARILGQDSKLLNRLVQWCEAKDHTGVRGEANRLLASLLRHSKSQDVVKAVQQAEGMKHLVSMTTSEHAIMQNEALIALAIASAINLAIVEETFKESELVSILQKILEDEAMGPEVKYNSLGLLCSIVDSDELRKEMTVVNIKETLEKLCGQINNNVAKQANTVLQILANCSQNSGHFFA</sequence>
<evidence type="ECO:0000313" key="9">
    <source>
        <dbReference type="Proteomes" id="UP001295444"/>
    </source>
</evidence>
<evidence type="ECO:0000256" key="2">
    <source>
        <dbReference type="ARBA" id="ARBA00004240"/>
    </source>
</evidence>
<dbReference type="EMBL" id="OW240922">
    <property type="protein sequence ID" value="CAH2321359.1"/>
    <property type="molecule type" value="Genomic_DNA"/>
</dbReference>
<proteinExistence type="predicted"/>
<keyword evidence="4" id="KW-0963">Cytoplasm</keyword>
<dbReference type="InterPro" id="IPR011989">
    <property type="entry name" value="ARM-like"/>
</dbReference>
<feature type="repeat" description="ARM" evidence="7">
    <location>
        <begin position="192"/>
        <end position="236"/>
    </location>
</feature>
<dbReference type="GO" id="GO:0005085">
    <property type="term" value="F:guanyl-nucleotide exchange factor activity"/>
    <property type="evidence" value="ECO:0007669"/>
    <property type="project" value="InterPro"/>
</dbReference>